<organism evidence="1 2">
    <name type="scientific">Limnospira fusiformis PMC 851.14</name>
    <dbReference type="NCBI Taxonomy" id="2219512"/>
    <lineage>
        <taxon>Bacteria</taxon>
        <taxon>Bacillati</taxon>
        <taxon>Cyanobacteriota</taxon>
        <taxon>Cyanophyceae</taxon>
        <taxon>Oscillatoriophycideae</taxon>
        <taxon>Oscillatoriales</taxon>
        <taxon>Sirenicapillariaceae</taxon>
        <taxon>Limnospira</taxon>
    </lineage>
</organism>
<reference evidence="1 2" key="1">
    <citation type="journal article" date="2024" name="Front. Microbiol.">
        <title>Transcriptomic insights into the dominance of two phototrophs throughout the water column of a tropical hypersaline-alkaline crater lake (Dziani Dzaha, Mayotte).</title>
        <authorList>
            <person name="Duperron S."/>
            <person name="Halary S."/>
            <person name="Bouly J.-P."/>
            <person name="Roussel T."/>
            <person name="Hugoni M."/>
            <person name="Bruto M."/>
            <person name="Oger P."/>
            <person name="Duval C."/>
            <person name="Woo A."/>
            <person name="Jezequiel D."/>
            <person name="Ader M."/>
            <person name="Leboulanger C."/>
            <person name="Agogue H."/>
            <person name="Grossi V."/>
            <person name="Trousselier M."/>
            <person name="Bernard C."/>
        </authorList>
    </citation>
    <scope>NUCLEOTIDE SEQUENCE [LARGE SCALE GENOMIC DNA]</scope>
    <source>
        <strain evidence="1 2">PMC 851.14</strain>
    </source>
</reference>
<evidence type="ECO:0008006" key="3">
    <source>
        <dbReference type="Google" id="ProtNLM"/>
    </source>
</evidence>
<accession>A0ABU9EU04</accession>
<dbReference type="EMBL" id="JBBWYZ010000032">
    <property type="protein sequence ID" value="MEK9515156.1"/>
    <property type="molecule type" value="Genomic_DNA"/>
</dbReference>
<keyword evidence="2" id="KW-1185">Reference proteome</keyword>
<dbReference type="RefSeq" id="WP_046321969.1">
    <property type="nucleotide sequence ID" value="NZ_JBBWYZ010000032.1"/>
</dbReference>
<evidence type="ECO:0000313" key="2">
    <source>
        <dbReference type="Proteomes" id="UP001387447"/>
    </source>
</evidence>
<gene>
    <name evidence="1" type="ORF">AAEJ74_26935</name>
</gene>
<dbReference type="Proteomes" id="UP001387447">
    <property type="component" value="Unassembled WGS sequence"/>
</dbReference>
<sequence length="64" mass="7109">MSQNNIFATIAIILYCSTDSLKKIGFSEKKARGRAQKIFFCHLGLLFRNSRLGKNAIASMGSQL</sequence>
<protein>
    <recommendedName>
        <fullName evidence="3">Transposase</fullName>
    </recommendedName>
</protein>
<name>A0ABU9EU04_LIMFS</name>
<comment type="caution">
    <text evidence="1">The sequence shown here is derived from an EMBL/GenBank/DDBJ whole genome shotgun (WGS) entry which is preliminary data.</text>
</comment>
<evidence type="ECO:0000313" key="1">
    <source>
        <dbReference type="EMBL" id="MEK9515156.1"/>
    </source>
</evidence>
<proteinExistence type="predicted"/>